<accession>A0A5F2BI30</accession>
<dbReference type="AlphaFoldDB" id="A0A5F2BI30"/>
<gene>
    <name evidence="2" type="ORF">EHQ76_09160</name>
</gene>
<keyword evidence="1" id="KW-0175">Coiled coil</keyword>
<feature type="coiled-coil region" evidence="1">
    <location>
        <begin position="130"/>
        <end position="157"/>
    </location>
</feature>
<comment type="caution">
    <text evidence="2">The sequence shown here is derived from an EMBL/GenBank/DDBJ whole genome shotgun (WGS) entry which is preliminary data.</text>
</comment>
<sequence>MEEQEKRQKYRIDLLKLVATLSKYNPAELVYTETIKKNIDDFDPRSFIANSVYLRDKGYLEILPLNSSQGIMKIAWVKITSHGIDLVEKLQDGRSLNDYYSDFPSSLLINIQQGSQSQISLLSTNVKQSIDISNNEIRKIEEALDKISNQENNLNISTSINLIKEELIKPEKNWSKIKGMIELLIALSAIAAQIFTPELRQSIGL</sequence>
<reference evidence="2 3" key="1">
    <citation type="journal article" date="2019" name="PLoS Negl. Trop. Dis.">
        <title>Revisiting the worldwide diversity of Leptospira species in the environment.</title>
        <authorList>
            <person name="Vincent A.T."/>
            <person name="Schiettekatte O."/>
            <person name="Bourhy P."/>
            <person name="Veyrier F.J."/>
            <person name="Picardeau M."/>
        </authorList>
    </citation>
    <scope>NUCLEOTIDE SEQUENCE [LARGE SCALE GENOMIC DNA]</scope>
    <source>
        <strain evidence="2 3">201702444</strain>
    </source>
</reference>
<dbReference type="EMBL" id="RQGN01000044">
    <property type="protein sequence ID" value="TGM03800.1"/>
    <property type="molecule type" value="Genomic_DNA"/>
</dbReference>
<dbReference type="RefSeq" id="WP_135670709.1">
    <property type="nucleotide sequence ID" value="NZ_RQGN01000044.1"/>
</dbReference>
<dbReference type="Proteomes" id="UP000298429">
    <property type="component" value="Unassembled WGS sequence"/>
</dbReference>
<evidence type="ECO:0000256" key="1">
    <source>
        <dbReference type="SAM" id="Coils"/>
    </source>
</evidence>
<protein>
    <submittedName>
        <fullName evidence="2">Uncharacterized protein</fullName>
    </submittedName>
</protein>
<name>A0A5F2BI30_9LEPT</name>
<proteinExistence type="predicted"/>
<evidence type="ECO:0000313" key="3">
    <source>
        <dbReference type="Proteomes" id="UP000298429"/>
    </source>
</evidence>
<evidence type="ECO:0000313" key="2">
    <source>
        <dbReference type="EMBL" id="TGM03800.1"/>
    </source>
</evidence>
<organism evidence="2 3">
    <name type="scientific">Leptospira barantonii</name>
    <dbReference type="NCBI Taxonomy" id="2023184"/>
    <lineage>
        <taxon>Bacteria</taxon>
        <taxon>Pseudomonadati</taxon>
        <taxon>Spirochaetota</taxon>
        <taxon>Spirochaetia</taxon>
        <taxon>Leptospirales</taxon>
        <taxon>Leptospiraceae</taxon>
        <taxon>Leptospira</taxon>
    </lineage>
</organism>